<evidence type="ECO:0000313" key="1">
    <source>
        <dbReference type="EMBL" id="CAI9767930.1"/>
    </source>
</evidence>
<gene>
    <name evidence="1" type="ORF">FPE_LOCUS15360</name>
</gene>
<protein>
    <submittedName>
        <fullName evidence="1">Uncharacterized protein</fullName>
    </submittedName>
</protein>
<accession>A0AAD1ZEA8</accession>
<organism evidence="1 2">
    <name type="scientific">Fraxinus pennsylvanica</name>
    <dbReference type="NCBI Taxonomy" id="56036"/>
    <lineage>
        <taxon>Eukaryota</taxon>
        <taxon>Viridiplantae</taxon>
        <taxon>Streptophyta</taxon>
        <taxon>Embryophyta</taxon>
        <taxon>Tracheophyta</taxon>
        <taxon>Spermatophyta</taxon>
        <taxon>Magnoliopsida</taxon>
        <taxon>eudicotyledons</taxon>
        <taxon>Gunneridae</taxon>
        <taxon>Pentapetalae</taxon>
        <taxon>asterids</taxon>
        <taxon>lamiids</taxon>
        <taxon>Lamiales</taxon>
        <taxon>Oleaceae</taxon>
        <taxon>Oleeae</taxon>
        <taxon>Fraxinus</taxon>
    </lineage>
</organism>
<name>A0AAD1ZEA8_9LAMI</name>
<evidence type="ECO:0000313" key="2">
    <source>
        <dbReference type="Proteomes" id="UP000834106"/>
    </source>
</evidence>
<reference evidence="1" key="1">
    <citation type="submission" date="2023-05" db="EMBL/GenBank/DDBJ databases">
        <authorList>
            <person name="Huff M."/>
        </authorList>
    </citation>
    <scope>NUCLEOTIDE SEQUENCE</scope>
</reference>
<keyword evidence="2" id="KW-1185">Reference proteome</keyword>
<proteinExistence type="predicted"/>
<sequence>MFFQQKIQRQKSWFLHPLSASSSSISPRERNGSRDGWGELVNYWDLDGGLDFTDDLLMDSEKLGFLENELIQVNVSFMGKCPMVVEENLRSFGFGKVPSSKERIIRWVWLTA</sequence>
<dbReference type="Proteomes" id="UP000834106">
    <property type="component" value="Chromosome 9"/>
</dbReference>
<dbReference type="EMBL" id="OU503044">
    <property type="protein sequence ID" value="CAI9767930.1"/>
    <property type="molecule type" value="Genomic_DNA"/>
</dbReference>
<dbReference type="AlphaFoldDB" id="A0AAD1ZEA8"/>